<feature type="region of interest" description="Disordered" evidence="2">
    <location>
        <begin position="1"/>
        <end position="31"/>
    </location>
</feature>
<organism evidence="3 4">
    <name type="scientific">Variovorax humicola</name>
    <dbReference type="NCBI Taxonomy" id="1769758"/>
    <lineage>
        <taxon>Bacteria</taxon>
        <taxon>Pseudomonadati</taxon>
        <taxon>Pseudomonadota</taxon>
        <taxon>Betaproteobacteria</taxon>
        <taxon>Burkholderiales</taxon>
        <taxon>Comamonadaceae</taxon>
        <taxon>Variovorax</taxon>
    </lineage>
</organism>
<dbReference type="EMBL" id="JBBKZV010000050">
    <property type="protein sequence ID" value="MEJ8827087.1"/>
    <property type="molecule type" value="Genomic_DNA"/>
</dbReference>
<name>A0ABU8WAL2_9BURK</name>
<dbReference type="RefSeq" id="WP_340368117.1">
    <property type="nucleotide sequence ID" value="NZ_JBBKZV010000050.1"/>
</dbReference>
<comment type="similarity">
    <text evidence="1">Belongs to the OsmC/Ohr family.</text>
</comment>
<protein>
    <submittedName>
        <fullName evidence="3">Ohr family peroxiredoxin</fullName>
    </submittedName>
</protein>
<dbReference type="Proteomes" id="UP001363010">
    <property type="component" value="Unassembled WGS sequence"/>
</dbReference>
<dbReference type="SUPFAM" id="SSF82784">
    <property type="entry name" value="OsmC-like"/>
    <property type="match status" value="1"/>
</dbReference>
<feature type="compositionally biased region" description="Basic and acidic residues" evidence="2">
    <location>
        <begin position="19"/>
        <end position="31"/>
    </location>
</feature>
<accession>A0ABU8WAL2</accession>
<dbReference type="InterPro" id="IPR036102">
    <property type="entry name" value="OsmC/Ohrsf"/>
</dbReference>
<keyword evidence="4" id="KW-1185">Reference proteome</keyword>
<proteinExistence type="inferred from homology"/>
<dbReference type="PANTHER" id="PTHR33797:SF2">
    <property type="entry name" value="ORGANIC HYDROPEROXIDE RESISTANCE PROTEIN-LIKE"/>
    <property type="match status" value="1"/>
</dbReference>
<dbReference type="InterPro" id="IPR015946">
    <property type="entry name" value="KH_dom-like_a/b"/>
</dbReference>
<dbReference type="InterPro" id="IPR019953">
    <property type="entry name" value="OHR"/>
</dbReference>
<dbReference type="Pfam" id="PF02566">
    <property type="entry name" value="OsmC"/>
    <property type="match status" value="1"/>
</dbReference>
<sequence length="154" mass="16258">MTTKIQTVLMTGKTHTTASRREGPRSDDRVDIQMSTPGKAGNEIVLKAIQLHPTAEQLFAGAWSACYTGALGVAAKAKKVALPSDMSVDIEVDLGQTRDAYFIQARIDVRMPGVALDLAEAIAHAAHDMCPYSKAVHGNIDVATNVVAADALAA</sequence>
<evidence type="ECO:0000313" key="3">
    <source>
        <dbReference type="EMBL" id="MEJ8827087.1"/>
    </source>
</evidence>
<dbReference type="PANTHER" id="PTHR33797">
    <property type="entry name" value="ORGANIC HYDROPEROXIDE RESISTANCE PROTEIN-LIKE"/>
    <property type="match status" value="1"/>
</dbReference>
<evidence type="ECO:0000256" key="1">
    <source>
        <dbReference type="ARBA" id="ARBA00007378"/>
    </source>
</evidence>
<reference evidence="3 4" key="1">
    <citation type="submission" date="2024-03" db="EMBL/GenBank/DDBJ databases">
        <title>Novel species of the genus Variovorax.</title>
        <authorList>
            <person name="Liu Q."/>
            <person name="Xin Y.-H."/>
        </authorList>
    </citation>
    <scope>NUCLEOTIDE SEQUENCE [LARGE SCALE GENOMIC DNA]</scope>
    <source>
        <strain evidence="3 4">KACC 18501</strain>
    </source>
</reference>
<gene>
    <name evidence="3" type="ORF">WKW80_34710</name>
</gene>
<dbReference type="InterPro" id="IPR003718">
    <property type="entry name" value="OsmC/Ohr_fam"/>
</dbReference>
<dbReference type="NCBIfam" id="TIGR03561">
    <property type="entry name" value="organ_hyd_perox"/>
    <property type="match status" value="1"/>
</dbReference>
<dbReference type="Gene3D" id="2.20.25.10">
    <property type="match status" value="1"/>
</dbReference>
<evidence type="ECO:0000313" key="4">
    <source>
        <dbReference type="Proteomes" id="UP001363010"/>
    </source>
</evidence>
<evidence type="ECO:0000256" key="2">
    <source>
        <dbReference type="SAM" id="MobiDB-lite"/>
    </source>
</evidence>
<dbReference type="Gene3D" id="3.30.300.20">
    <property type="match status" value="1"/>
</dbReference>
<comment type="caution">
    <text evidence="3">The sequence shown here is derived from an EMBL/GenBank/DDBJ whole genome shotgun (WGS) entry which is preliminary data.</text>
</comment>
<feature type="compositionally biased region" description="Polar residues" evidence="2">
    <location>
        <begin position="1"/>
        <end position="17"/>
    </location>
</feature>